<keyword evidence="3" id="KW-0804">Transcription</keyword>
<dbReference type="GO" id="GO:0003677">
    <property type="term" value="F:DNA binding"/>
    <property type="evidence" value="ECO:0007669"/>
    <property type="project" value="UniProtKB-KW"/>
</dbReference>
<evidence type="ECO:0000256" key="2">
    <source>
        <dbReference type="ARBA" id="ARBA00023125"/>
    </source>
</evidence>
<dbReference type="OrthoDB" id="162505at2"/>
<feature type="domain" description="HTH gntR-type" evidence="4">
    <location>
        <begin position="9"/>
        <end position="77"/>
    </location>
</feature>
<organism evidence="5 6">
    <name type="scientific">Actinomyces radicidentis</name>
    <dbReference type="NCBI Taxonomy" id="111015"/>
    <lineage>
        <taxon>Bacteria</taxon>
        <taxon>Bacillati</taxon>
        <taxon>Actinomycetota</taxon>
        <taxon>Actinomycetes</taxon>
        <taxon>Actinomycetales</taxon>
        <taxon>Actinomycetaceae</taxon>
        <taxon>Actinomyces</taxon>
    </lineage>
</organism>
<protein>
    <submittedName>
        <fullName evidence="5">GntR family transcriptional regulator</fullName>
    </submittedName>
</protein>
<proteinExistence type="predicted"/>
<gene>
    <name evidence="5" type="ORF">AXF14_08660</name>
</gene>
<dbReference type="GO" id="GO:0003700">
    <property type="term" value="F:DNA-binding transcription factor activity"/>
    <property type="evidence" value="ECO:0007669"/>
    <property type="project" value="InterPro"/>
</dbReference>
<dbReference type="InterPro" id="IPR036388">
    <property type="entry name" value="WH-like_DNA-bd_sf"/>
</dbReference>
<dbReference type="KEGG" id="ard:AXF14_08660"/>
<accession>A0A0X8JFF8</accession>
<evidence type="ECO:0000256" key="1">
    <source>
        <dbReference type="ARBA" id="ARBA00023015"/>
    </source>
</evidence>
<reference evidence="6" key="1">
    <citation type="submission" date="2016-02" db="EMBL/GenBank/DDBJ databases">
        <authorList>
            <person name="Holder M.E."/>
            <person name="Ajami N.J."/>
            <person name="Petrosino J.F."/>
        </authorList>
    </citation>
    <scope>NUCLEOTIDE SEQUENCE [LARGE SCALE GENOMIC DNA]</scope>
    <source>
        <strain evidence="6">CCUG 36733</strain>
    </source>
</reference>
<dbReference type="Gene3D" id="1.10.10.10">
    <property type="entry name" value="Winged helix-like DNA-binding domain superfamily/Winged helix DNA-binding domain"/>
    <property type="match status" value="1"/>
</dbReference>
<dbReference type="RefSeq" id="WP_067942544.1">
    <property type="nucleotide sequence ID" value="NZ_CP014228.1"/>
</dbReference>
<evidence type="ECO:0000313" key="6">
    <source>
        <dbReference type="Proteomes" id="UP000065220"/>
    </source>
</evidence>
<evidence type="ECO:0000313" key="5">
    <source>
        <dbReference type="EMBL" id="AMD87644.1"/>
    </source>
</evidence>
<dbReference type="InterPro" id="IPR000524">
    <property type="entry name" value="Tscrpt_reg_HTH_GntR"/>
</dbReference>
<evidence type="ECO:0000259" key="4">
    <source>
        <dbReference type="PROSITE" id="PS50949"/>
    </source>
</evidence>
<dbReference type="PANTHER" id="PTHR38445">
    <property type="entry name" value="HTH-TYPE TRANSCRIPTIONAL REPRESSOR YTRA"/>
    <property type="match status" value="1"/>
</dbReference>
<name>A0A0X8JFF8_ACTRD</name>
<keyword evidence="6" id="KW-1185">Reference proteome</keyword>
<dbReference type="InterPro" id="IPR036390">
    <property type="entry name" value="WH_DNA-bd_sf"/>
</dbReference>
<keyword evidence="1" id="KW-0805">Transcription regulation</keyword>
<keyword evidence="2" id="KW-0238">DNA-binding</keyword>
<evidence type="ECO:0000256" key="3">
    <source>
        <dbReference type="ARBA" id="ARBA00023163"/>
    </source>
</evidence>
<dbReference type="EMBL" id="CP014228">
    <property type="protein sequence ID" value="AMD87644.1"/>
    <property type="molecule type" value="Genomic_DNA"/>
</dbReference>
<dbReference type="PROSITE" id="PS50949">
    <property type="entry name" value="HTH_GNTR"/>
    <property type="match status" value="1"/>
</dbReference>
<dbReference type="SMART" id="SM00345">
    <property type="entry name" value="HTH_GNTR"/>
    <property type="match status" value="1"/>
</dbReference>
<dbReference type="CDD" id="cd07377">
    <property type="entry name" value="WHTH_GntR"/>
    <property type="match status" value="1"/>
</dbReference>
<dbReference type="AlphaFoldDB" id="A0A0X8JFF8"/>
<dbReference type="SUPFAM" id="SSF46785">
    <property type="entry name" value="Winged helix' DNA-binding domain"/>
    <property type="match status" value="1"/>
</dbReference>
<dbReference type="PANTHER" id="PTHR38445:SF10">
    <property type="entry name" value="GNTR-FAMILY TRANSCRIPTIONAL REGULATOR"/>
    <property type="match status" value="1"/>
</dbReference>
<dbReference type="Proteomes" id="UP000065220">
    <property type="component" value="Chromosome"/>
</dbReference>
<sequence length="131" mass="14007">MARSFDDATPIYLQIADEVRDQIVTGVLDDGDRLTSTTEYATRYRINPATANKAVALLVDEGLVVKQRGIGMFVADGARERLVAQRRVAYADEVLGPALDAGLALGIDAEALLAAAAEHLRSQSPDTPDLP</sequence>
<dbReference type="Pfam" id="PF00392">
    <property type="entry name" value="GntR"/>
    <property type="match status" value="1"/>
</dbReference>
<dbReference type="STRING" id="111015.AXF14_08660"/>